<dbReference type="Proteomes" id="UP000188268">
    <property type="component" value="Unassembled WGS sequence"/>
</dbReference>
<name>A0A1R3GHW5_COCAP</name>
<comment type="caution">
    <text evidence="1">The sequence shown here is derived from an EMBL/GenBank/DDBJ whole genome shotgun (WGS) entry which is preliminary data.</text>
</comment>
<dbReference type="EMBL" id="AWWV01014316">
    <property type="protein sequence ID" value="OMO57684.1"/>
    <property type="molecule type" value="Genomic_DNA"/>
</dbReference>
<gene>
    <name evidence="1" type="ORF">CCACVL1_25705</name>
</gene>
<proteinExistence type="predicted"/>
<reference evidence="1 2" key="1">
    <citation type="submission" date="2013-09" db="EMBL/GenBank/DDBJ databases">
        <title>Corchorus capsularis genome sequencing.</title>
        <authorList>
            <person name="Alam M."/>
            <person name="Haque M.S."/>
            <person name="Islam M.S."/>
            <person name="Emdad E.M."/>
            <person name="Islam M.M."/>
            <person name="Ahmed B."/>
            <person name="Halim A."/>
            <person name="Hossen Q.M.M."/>
            <person name="Hossain M.Z."/>
            <person name="Ahmed R."/>
            <person name="Khan M.M."/>
            <person name="Islam R."/>
            <person name="Rashid M.M."/>
            <person name="Khan S.A."/>
            <person name="Rahman M.S."/>
            <person name="Alam M."/>
        </authorList>
    </citation>
    <scope>NUCLEOTIDE SEQUENCE [LARGE SCALE GENOMIC DNA]</scope>
    <source>
        <strain evidence="2">cv. CVL-1</strain>
        <tissue evidence="1">Whole seedling</tissue>
    </source>
</reference>
<dbReference type="Gramene" id="OMO57684">
    <property type="protein sequence ID" value="OMO57684"/>
    <property type="gene ID" value="CCACVL1_25705"/>
</dbReference>
<protein>
    <submittedName>
        <fullName evidence="1">Uncharacterized protein</fullName>
    </submittedName>
</protein>
<accession>A0A1R3GHW5</accession>
<evidence type="ECO:0000313" key="1">
    <source>
        <dbReference type="EMBL" id="OMO57684.1"/>
    </source>
</evidence>
<evidence type="ECO:0000313" key="2">
    <source>
        <dbReference type="Proteomes" id="UP000188268"/>
    </source>
</evidence>
<organism evidence="1 2">
    <name type="scientific">Corchorus capsularis</name>
    <name type="common">Jute</name>
    <dbReference type="NCBI Taxonomy" id="210143"/>
    <lineage>
        <taxon>Eukaryota</taxon>
        <taxon>Viridiplantae</taxon>
        <taxon>Streptophyta</taxon>
        <taxon>Embryophyta</taxon>
        <taxon>Tracheophyta</taxon>
        <taxon>Spermatophyta</taxon>
        <taxon>Magnoliopsida</taxon>
        <taxon>eudicotyledons</taxon>
        <taxon>Gunneridae</taxon>
        <taxon>Pentapetalae</taxon>
        <taxon>rosids</taxon>
        <taxon>malvids</taxon>
        <taxon>Malvales</taxon>
        <taxon>Malvaceae</taxon>
        <taxon>Grewioideae</taxon>
        <taxon>Apeibeae</taxon>
        <taxon>Corchorus</taxon>
    </lineage>
</organism>
<dbReference type="AlphaFoldDB" id="A0A1R3GHW5"/>
<sequence length="73" mass="8517">MERQGLDMRVSALVIKLEITLFKGEINIDFKVISKTPLAYKWYNVEEDIFEGKNEGKELMMDQLNSFLEMTAI</sequence>
<keyword evidence="2" id="KW-1185">Reference proteome</keyword>